<evidence type="ECO:0000313" key="2">
    <source>
        <dbReference type="EMBL" id="KAF2269179.1"/>
    </source>
</evidence>
<reference evidence="3" key="1">
    <citation type="journal article" date="2020" name="Stud. Mycol.">
        <title>101 Dothideomycetes genomes: A test case for predicting lifestyles and emergence of pathogens.</title>
        <authorList>
            <person name="Haridas S."/>
            <person name="Albert R."/>
            <person name="Binder M."/>
            <person name="Bloem J."/>
            <person name="LaButti K."/>
            <person name="Salamov A."/>
            <person name="Andreopoulos B."/>
            <person name="Baker S."/>
            <person name="Barry K."/>
            <person name="Bills G."/>
            <person name="Bluhm B."/>
            <person name="Cannon C."/>
            <person name="Castanera R."/>
            <person name="Culley D."/>
            <person name="Daum C."/>
            <person name="Ezra D."/>
            <person name="Gonzalez J."/>
            <person name="Henrissat B."/>
            <person name="Kuo A."/>
            <person name="Liang C."/>
            <person name="Lipzen A."/>
            <person name="Lutzoni F."/>
            <person name="Magnuson J."/>
            <person name="Mondo S."/>
            <person name="Nolan M."/>
            <person name="Ohm R."/>
            <person name="Pangilinan J."/>
            <person name="Park H.-J."/>
            <person name="Ramirez L."/>
            <person name="Alfaro M."/>
            <person name="Sun H."/>
            <person name="Tritt A."/>
            <person name="Yoshinaga Y."/>
            <person name="Zwiers L.-H."/>
            <person name="Turgeon B."/>
            <person name="Goodwin S."/>
            <person name="Spatafora J."/>
            <person name="Crous P."/>
            <person name="Grigoriev I."/>
        </authorList>
    </citation>
    <scope>NUCLEOTIDE SEQUENCE [LARGE SCALE GENOMIC DNA]</scope>
    <source>
        <strain evidence="3">CBS 304.66</strain>
    </source>
</reference>
<accession>A0A9P4N9N5</accession>
<sequence length="193" mass="21088">MLFPTLPFITCLFMSALAHPLQEHNSIRQTASFSPDEMANSLNRWKSHVTMLNTFIDTTDFATLIFMESSARSAAGRELLERDIEETSLGLSAEASAVFSGVLQKELNQGAMKNLVSAIVTAALSNQQEAVDDVKSDLRNARCCRILPALDIVWSAVAANEGISDRVALRAPRPKICEELGCSDPLKERCGLC</sequence>
<dbReference type="Proteomes" id="UP000800093">
    <property type="component" value="Unassembled WGS sequence"/>
</dbReference>
<name>A0A9P4N9N5_9PLEO</name>
<feature type="chain" id="PRO_5040399119" evidence="1">
    <location>
        <begin position="19"/>
        <end position="193"/>
    </location>
</feature>
<dbReference type="EMBL" id="ML986583">
    <property type="protein sequence ID" value="KAF2269179.1"/>
    <property type="molecule type" value="Genomic_DNA"/>
</dbReference>
<proteinExistence type="predicted"/>
<dbReference type="AlphaFoldDB" id="A0A9P4N9N5"/>
<feature type="signal peptide" evidence="1">
    <location>
        <begin position="1"/>
        <end position="18"/>
    </location>
</feature>
<evidence type="ECO:0000313" key="3">
    <source>
        <dbReference type="Proteomes" id="UP000800093"/>
    </source>
</evidence>
<comment type="caution">
    <text evidence="2">The sequence shown here is derived from an EMBL/GenBank/DDBJ whole genome shotgun (WGS) entry which is preliminary data.</text>
</comment>
<evidence type="ECO:0000256" key="1">
    <source>
        <dbReference type="SAM" id="SignalP"/>
    </source>
</evidence>
<organism evidence="2 3">
    <name type="scientific">Lojkania enalia</name>
    <dbReference type="NCBI Taxonomy" id="147567"/>
    <lineage>
        <taxon>Eukaryota</taxon>
        <taxon>Fungi</taxon>
        <taxon>Dikarya</taxon>
        <taxon>Ascomycota</taxon>
        <taxon>Pezizomycotina</taxon>
        <taxon>Dothideomycetes</taxon>
        <taxon>Pleosporomycetidae</taxon>
        <taxon>Pleosporales</taxon>
        <taxon>Pleosporales incertae sedis</taxon>
        <taxon>Lojkania</taxon>
    </lineage>
</organism>
<keyword evidence="3" id="KW-1185">Reference proteome</keyword>
<keyword evidence="1" id="KW-0732">Signal</keyword>
<gene>
    <name evidence="2" type="ORF">CC78DRAFT_529420</name>
</gene>
<protein>
    <submittedName>
        <fullName evidence="2">Uncharacterized protein</fullName>
    </submittedName>
</protein>